<name>A0A1D9NXQ7_9FIRM</name>
<evidence type="ECO:0000259" key="1">
    <source>
        <dbReference type="Pfam" id="PF13240"/>
    </source>
</evidence>
<dbReference type="EMBL" id="CP017831">
    <property type="protein sequence ID" value="AOZ95168.1"/>
    <property type="molecule type" value="Genomic_DNA"/>
</dbReference>
<accession>A0A1D9NXQ7</accession>
<dbReference type="OrthoDB" id="9788304at2"/>
<reference evidence="3" key="1">
    <citation type="submission" date="2016-10" db="EMBL/GenBank/DDBJ databases">
        <title>The complete genome sequence of the rumen bacterium Butyrivibrio hungatei MB2003.</title>
        <authorList>
            <person name="Palevich N."/>
            <person name="Kelly W.J."/>
            <person name="Leahy S.C."/>
            <person name="Altermann E."/>
            <person name="Rakonjac J."/>
            <person name="Attwood G.T."/>
        </authorList>
    </citation>
    <scope>NUCLEOTIDE SEQUENCE [LARGE SCALE GENOMIC DNA]</scope>
    <source>
        <strain evidence="3">MB2003</strain>
    </source>
</reference>
<organism evidence="2 3">
    <name type="scientific">Butyrivibrio hungatei</name>
    <dbReference type="NCBI Taxonomy" id="185008"/>
    <lineage>
        <taxon>Bacteria</taxon>
        <taxon>Bacillati</taxon>
        <taxon>Bacillota</taxon>
        <taxon>Clostridia</taxon>
        <taxon>Lachnospirales</taxon>
        <taxon>Lachnospiraceae</taxon>
        <taxon>Butyrivibrio</taxon>
    </lineage>
</organism>
<dbReference type="Pfam" id="PF13240">
    <property type="entry name" value="Zn_Ribbon_1"/>
    <property type="match status" value="1"/>
</dbReference>
<evidence type="ECO:0000313" key="2">
    <source>
        <dbReference type="EMBL" id="AOZ95168.1"/>
    </source>
</evidence>
<dbReference type="AlphaFoldDB" id="A0A1D9NXQ7"/>
<proteinExistence type="predicted"/>
<keyword evidence="3" id="KW-1185">Reference proteome</keyword>
<dbReference type="KEGG" id="bhu:bhn_I0132"/>
<dbReference type="Proteomes" id="UP000179284">
    <property type="component" value="Chromosome I"/>
</dbReference>
<gene>
    <name evidence="2" type="ORF">bhn_I0132</name>
</gene>
<evidence type="ECO:0000313" key="3">
    <source>
        <dbReference type="Proteomes" id="UP000179284"/>
    </source>
</evidence>
<dbReference type="InterPro" id="IPR026870">
    <property type="entry name" value="Zinc_ribbon_dom"/>
</dbReference>
<feature type="domain" description="Zinc-ribbon" evidence="1">
    <location>
        <begin position="94"/>
        <end position="116"/>
    </location>
</feature>
<dbReference type="RefSeq" id="WP_071174983.1">
    <property type="nucleotide sequence ID" value="NZ_CP017831.1"/>
</dbReference>
<protein>
    <recommendedName>
        <fullName evidence="1">Zinc-ribbon domain-containing protein</fullName>
    </recommendedName>
</protein>
<sequence>MSFFDEVGKKISSASQEAIAKTKDFADVAKLNSNISDEEHRITNAYTEIGKMYYESHLENFEECYGNQFSLIKDSMAKIEEYKQKIVDIKGVSKCPKCGAELTKDDVFCTACGTKVKEN</sequence>